<evidence type="ECO:0000256" key="1">
    <source>
        <dbReference type="SAM" id="Phobius"/>
    </source>
</evidence>
<feature type="transmembrane region" description="Helical" evidence="1">
    <location>
        <begin position="268"/>
        <end position="287"/>
    </location>
</feature>
<feature type="transmembrane region" description="Helical" evidence="1">
    <location>
        <begin position="376"/>
        <end position="394"/>
    </location>
</feature>
<feature type="transmembrane region" description="Helical" evidence="1">
    <location>
        <begin position="167"/>
        <end position="183"/>
    </location>
</feature>
<feature type="transmembrane region" description="Helical" evidence="1">
    <location>
        <begin position="190"/>
        <end position="217"/>
    </location>
</feature>
<gene>
    <name evidence="2" type="ORF">A3B40_00775</name>
</gene>
<dbReference type="AlphaFoldDB" id="A0A1F7IQA1"/>
<feature type="transmembrane region" description="Helical" evidence="1">
    <location>
        <begin position="114"/>
        <end position="132"/>
    </location>
</feature>
<protein>
    <recommendedName>
        <fullName evidence="4">Glycosyltransferase RgtA/B/C/D-like domain-containing protein</fullName>
    </recommendedName>
</protein>
<keyword evidence="1" id="KW-0472">Membrane</keyword>
<feature type="transmembrane region" description="Helical" evidence="1">
    <location>
        <begin position="406"/>
        <end position="430"/>
    </location>
</feature>
<feature type="transmembrane region" description="Helical" evidence="1">
    <location>
        <begin position="307"/>
        <end position="327"/>
    </location>
</feature>
<reference evidence="2 3" key="1">
    <citation type="journal article" date="2016" name="Nat. Commun.">
        <title>Thousands of microbial genomes shed light on interconnected biogeochemical processes in an aquifer system.</title>
        <authorList>
            <person name="Anantharaman K."/>
            <person name="Brown C.T."/>
            <person name="Hug L.A."/>
            <person name="Sharon I."/>
            <person name="Castelle C.J."/>
            <person name="Probst A.J."/>
            <person name="Thomas B.C."/>
            <person name="Singh A."/>
            <person name="Wilkins M.J."/>
            <person name="Karaoz U."/>
            <person name="Brodie E.L."/>
            <person name="Williams K.H."/>
            <person name="Hubbard S.S."/>
            <person name="Banfield J.F."/>
        </authorList>
    </citation>
    <scope>NUCLEOTIDE SEQUENCE [LARGE SCALE GENOMIC DNA]</scope>
</reference>
<dbReference type="UniPathway" id="UPA00378"/>
<proteinExistence type="predicted"/>
<evidence type="ECO:0008006" key="4">
    <source>
        <dbReference type="Google" id="ProtNLM"/>
    </source>
</evidence>
<feature type="transmembrane region" description="Helical" evidence="1">
    <location>
        <begin position="347"/>
        <end position="364"/>
    </location>
</feature>
<name>A0A1F7IQA1_9BACT</name>
<evidence type="ECO:0000313" key="2">
    <source>
        <dbReference type="EMBL" id="OGK45535.1"/>
    </source>
</evidence>
<feature type="transmembrane region" description="Helical" evidence="1">
    <location>
        <begin position="451"/>
        <end position="472"/>
    </location>
</feature>
<sequence length="479" mass="56279">MKKYIYVLLLTGLIFRIAISFRTYSGDVSNHIIWGKDAVDQGLQGLYERNFEKLYGHTSPNYPPLTILIFAFLYLIKNWIYQIAWFLNLRFPIFPSNLIFLLKEFDYYPYLLKLPAIFADIGIAYISYLFLNKIRVKNQVTNKLITLFILFNPAYFYNSAYWGQTDSIPLFFLLVSFYILIYQKKFLTSAILFTLGLLSKQTIIIFIPLYLIVLFHLSNLSRHSDPELVEGEESSDPPAGGKRKLRFGMSNVPSLDFSVTSLLRNDSLRSFIIVSLVTFIIFWLFFLPFYQNGNPLLFPLTTYLNKIILVSGLPFTSNHAFNFWYLLTGSRTTLASSKFIFNISYEILGYLVTGIISFLILFRLCIRSQNNYIRNFFYAGFLIPLTSFIFLTKIHERHLIVTLPFLLLLTINNKFLLVTYIYISLFNFLNMYHNWWSPNFFYLQKLLSTDFVINVLTIGLLIFYFLLLLRFFKSESKNY</sequence>
<keyword evidence="1" id="KW-0812">Transmembrane</keyword>
<dbReference type="Proteomes" id="UP000178040">
    <property type="component" value="Unassembled WGS sequence"/>
</dbReference>
<dbReference type="EMBL" id="MGAI01000006">
    <property type="protein sequence ID" value="OGK45535.1"/>
    <property type="molecule type" value="Genomic_DNA"/>
</dbReference>
<organism evidence="2 3">
    <name type="scientific">Candidatus Roizmanbacteria bacterium RIFCSPLOWO2_01_FULL_37_16</name>
    <dbReference type="NCBI Taxonomy" id="1802058"/>
    <lineage>
        <taxon>Bacteria</taxon>
        <taxon>Candidatus Roizmaniibacteriota</taxon>
    </lineage>
</organism>
<comment type="caution">
    <text evidence="2">The sequence shown here is derived from an EMBL/GenBank/DDBJ whole genome shotgun (WGS) entry which is preliminary data.</text>
</comment>
<keyword evidence="1" id="KW-1133">Transmembrane helix</keyword>
<evidence type="ECO:0000313" key="3">
    <source>
        <dbReference type="Proteomes" id="UP000178040"/>
    </source>
</evidence>
<accession>A0A1F7IQA1</accession>